<dbReference type="PRINTS" id="PR00622">
    <property type="entry name" value="HISTONEH3"/>
</dbReference>
<sequence length="75" mass="7880">MARTKQTARKSTEGKTPEKQVAAGSDQGASGGSTGQGATKAPSFPSKGNWSFVSVRKTSQVVPYTRLNLSHLEAK</sequence>
<reference evidence="2" key="2">
    <citation type="submission" date="2020-11" db="EMBL/GenBank/DDBJ databases">
        <authorList>
            <person name="McCartney M.A."/>
            <person name="Auch B."/>
            <person name="Kono T."/>
            <person name="Mallez S."/>
            <person name="Becker A."/>
            <person name="Gohl D.M."/>
            <person name="Silverstein K.A.T."/>
            <person name="Koren S."/>
            <person name="Bechman K.B."/>
            <person name="Herman A."/>
            <person name="Abrahante J.E."/>
            <person name="Garbe J."/>
        </authorList>
    </citation>
    <scope>NUCLEOTIDE SEQUENCE</scope>
    <source>
        <strain evidence="2">Duluth1</strain>
        <tissue evidence="2">Whole animal</tissue>
    </source>
</reference>
<dbReference type="GO" id="GO:0003677">
    <property type="term" value="F:DNA binding"/>
    <property type="evidence" value="ECO:0007669"/>
    <property type="project" value="InterPro"/>
</dbReference>
<comment type="caution">
    <text evidence="2">The sequence shown here is derived from an EMBL/GenBank/DDBJ whole genome shotgun (WGS) entry which is preliminary data.</text>
</comment>
<gene>
    <name evidence="2" type="ORF">DPMN_141290</name>
</gene>
<name>A0A9D4GC28_DREPO</name>
<keyword evidence="3" id="KW-1185">Reference proteome</keyword>
<protein>
    <submittedName>
        <fullName evidence="2">Uncharacterized protein</fullName>
    </submittedName>
</protein>
<evidence type="ECO:0000313" key="2">
    <source>
        <dbReference type="EMBL" id="KAH3812849.1"/>
    </source>
</evidence>
<dbReference type="AlphaFoldDB" id="A0A9D4GC28"/>
<evidence type="ECO:0000313" key="3">
    <source>
        <dbReference type="Proteomes" id="UP000828390"/>
    </source>
</evidence>
<organism evidence="2 3">
    <name type="scientific">Dreissena polymorpha</name>
    <name type="common">Zebra mussel</name>
    <name type="synonym">Mytilus polymorpha</name>
    <dbReference type="NCBI Taxonomy" id="45954"/>
    <lineage>
        <taxon>Eukaryota</taxon>
        <taxon>Metazoa</taxon>
        <taxon>Spiralia</taxon>
        <taxon>Lophotrochozoa</taxon>
        <taxon>Mollusca</taxon>
        <taxon>Bivalvia</taxon>
        <taxon>Autobranchia</taxon>
        <taxon>Heteroconchia</taxon>
        <taxon>Euheterodonta</taxon>
        <taxon>Imparidentia</taxon>
        <taxon>Neoheterodontei</taxon>
        <taxon>Myida</taxon>
        <taxon>Dreissenoidea</taxon>
        <taxon>Dreissenidae</taxon>
        <taxon>Dreissena</taxon>
    </lineage>
</organism>
<dbReference type="GO" id="GO:0000786">
    <property type="term" value="C:nucleosome"/>
    <property type="evidence" value="ECO:0007669"/>
    <property type="project" value="InterPro"/>
</dbReference>
<proteinExistence type="predicted"/>
<dbReference type="GO" id="GO:0030527">
    <property type="term" value="F:structural constituent of chromatin"/>
    <property type="evidence" value="ECO:0007669"/>
    <property type="project" value="InterPro"/>
</dbReference>
<feature type="region of interest" description="Disordered" evidence="1">
    <location>
        <begin position="1"/>
        <end position="51"/>
    </location>
</feature>
<accession>A0A9D4GC28</accession>
<dbReference type="InterPro" id="IPR000164">
    <property type="entry name" value="Histone_H3/CENP-A"/>
</dbReference>
<dbReference type="EMBL" id="JAIWYP010000006">
    <property type="protein sequence ID" value="KAH3812849.1"/>
    <property type="molecule type" value="Genomic_DNA"/>
</dbReference>
<evidence type="ECO:0000256" key="1">
    <source>
        <dbReference type="SAM" id="MobiDB-lite"/>
    </source>
</evidence>
<dbReference type="Proteomes" id="UP000828390">
    <property type="component" value="Unassembled WGS sequence"/>
</dbReference>
<reference evidence="2" key="1">
    <citation type="journal article" date="2019" name="bioRxiv">
        <title>The Genome of the Zebra Mussel, Dreissena polymorpha: A Resource for Invasive Species Research.</title>
        <authorList>
            <person name="McCartney M.A."/>
            <person name="Auch B."/>
            <person name="Kono T."/>
            <person name="Mallez S."/>
            <person name="Zhang Y."/>
            <person name="Obille A."/>
            <person name="Becker A."/>
            <person name="Abrahante J.E."/>
            <person name="Garbe J."/>
            <person name="Badalamenti J.P."/>
            <person name="Herman A."/>
            <person name="Mangelson H."/>
            <person name="Liachko I."/>
            <person name="Sullivan S."/>
            <person name="Sone E.D."/>
            <person name="Koren S."/>
            <person name="Silverstein K.A.T."/>
            <person name="Beckman K.B."/>
            <person name="Gohl D.M."/>
        </authorList>
    </citation>
    <scope>NUCLEOTIDE SEQUENCE</scope>
    <source>
        <strain evidence="2">Duluth1</strain>
        <tissue evidence="2">Whole animal</tissue>
    </source>
</reference>